<dbReference type="InterPro" id="IPR058240">
    <property type="entry name" value="rSAM_sf"/>
</dbReference>
<dbReference type="GO" id="GO:0005737">
    <property type="term" value="C:cytoplasm"/>
    <property type="evidence" value="ECO:0007669"/>
    <property type="project" value="UniProtKB-SubCell"/>
</dbReference>
<dbReference type="GO" id="GO:0051539">
    <property type="term" value="F:4 iron, 4 sulfur cluster binding"/>
    <property type="evidence" value="ECO:0007669"/>
    <property type="project" value="UniProtKB-UniRule"/>
</dbReference>
<dbReference type="CDD" id="cd01335">
    <property type="entry name" value="Radical_SAM"/>
    <property type="match status" value="1"/>
</dbReference>
<evidence type="ECO:0000256" key="1">
    <source>
        <dbReference type="ARBA" id="ARBA00006100"/>
    </source>
</evidence>
<name>A0A840DS50_9HYPH</name>
<dbReference type="EMBL" id="JACIFE010000001">
    <property type="protein sequence ID" value="MBB4075931.1"/>
    <property type="molecule type" value="Genomic_DNA"/>
</dbReference>
<dbReference type="InterPro" id="IPR007197">
    <property type="entry name" value="rSAM"/>
</dbReference>
<keyword evidence="2" id="KW-0349">Heme</keyword>
<dbReference type="AlphaFoldDB" id="A0A840DS50"/>
<dbReference type="SUPFAM" id="SSF102114">
    <property type="entry name" value="Radical SAM enzymes"/>
    <property type="match status" value="1"/>
</dbReference>
<dbReference type="GO" id="GO:0006779">
    <property type="term" value="P:porphyrin-containing compound biosynthetic process"/>
    <property type="evidence" value="ECO:0007669"/>
    <property type="project" value="InterPro"/>
</dbReference>
<keyword evidence="4" id="KW-0560">Oxidoreductase</keyword>
<evidence type="ECO:0000259" key="3">
    <source>
        <dbReference type="PROSITE" id="PS51918"/>
    </source>
</evidence>
<dbReference type="SFLD" id="SFLDS00029">
    <property type="entry name" value="Radical_SAM"/>
    <property type="match status" value="1"/>
</dbReference>
<comment type="function">
    <text evidence="2">Probably acts as a heme chaperone, transferring heme to an unknown acceptor. Binds one molecule of heme per monomer, possibly covalently. Binds 1 [4Fe-4S] cluster. The cluster is coordinated with 3 cysteines and an exchangeable S-adenosyl-L-methionine.</text>
</comment>
<dbReference type="PROSITE" id="PS51918">
    <property type="entry name" value="RADICAL_SAM"/>
    <property type="match status" value="1"/>
</dbReference>
<dbReference type="RefSeq" id="WP_183193556.1">
    <property type="nucleotide sequence ID" value="NZ_JACIFE010000001.1"/>
</dbReference>
<keyword evidence="2" id="KW-0949">S-adenosyl-L-methionine</keyword>
<evidence type="ECO:0000313" key="5">
    <source>
        <dbReference type="Proteomes" id="UP000585970"/>
    </source>
</evidence>
<feature type="domain" description="Radical SAM core" evidence="3">
    <location>
        <begin position="1"/>
        <end position="235"/>
    </location>
</feature>
<keyword evidence="2" id="KW-0408">Iron</keyword>
<keyword evidence="2" id="KW-0004">4Fe-4S</keyword>
<dbReference type="InterPro" id="IPR004559">
    <property type="entry name" value="HemW-like"/>
</dbReference>
<dbReference type="PANTHER" id="PTHR13932:SF5">
    <property type="entry name" value="RADICAL S-ADENOSYL METHIONINE DOMAIN-CONTAINING PROTEIN 1, MITOCHONDRIAL"/>
    <property type="match status" value="1"/>
</dbReference>
<comment type="similarity">
    <text evidence="1">Belongs to the anaerobic coproporphyrinogen-III oxidase family. HemW subfamily.</text>
</comment>
<dbReference type="Pfam" id="PF04055">
    <property type="entry name" value="Radical_SAM"/>
    <property type="match status" value="1"/>
</dbReference>
<dbReference type="Gene3D" id="3.80.30.20">
    <property type="entry name" value="tm_1862 like domain"/>
    <property type="match status" value="1"/>
</dbReference>
<reference evidence="4 5" key="1">
    <citation type="submission" date="2020-08" db="EMBL/GenBank/DDBJ databases">
        <title>Genomic Encyclopedia of Type Strains, Phase IV (KMG-IV): sequencing the most valuable type-strain genomes for metagenomic binning, comparative biology and taxonomic classification.</title>
        <authorList>
            <person name="Goeker M."/>
        </authorList>
    </citation>
    <scope>NUCLEOTIDE SEQUENCE [LARGE SCALE GENOMIC DNA]</scope>
    <source>
        <strain evidence="4 5">DSM 100694</strain>
    </source>
</reference>
<keyword evidence="2" id="KW-0411">Iron-sulfur</keyword>
<accession>A0A840DS50</accession>
<dbReference type="Pfam" id="PF06969">
    <property type="entry name" value="HemN_C"/>
    <property type="match status" value="1"/>
</dbReference>
<keyword evidence="2" id="KW-0479">Metal-binding</keyword>
<comment type="subcellular location">
    <subcellularLocation>
        <location evidence="2">Cytoplasm</location>
    </subcellularLocation>
</comment>
<protein>
    <recommendedName>
        <fullName evidence="2">Heme chaperone HemW</fullName>
    </recommendedName>
</protein>
<sequence>MNEPFGIYIHWPFCAAKCPYCDFNSHVRIHGVDQPRFIAAFEREIETQYYKIGPRHITSIFIGGGTPSLMEPQTVDALLQALAKKWIVDDKVEITLEANPSSVEAERFRGYRAAGVNRLSLGIQALNDKALRKLGRLHNVEQALCAIALARQIFPRLSFDLIYARPEQTLEEWKSELVQAIDLAADHLSLYQLTIEEGTAFKRLQDAGRLILPPSELAADLYHLTQEITTSHGLPAYEISNHAMPGAESAHNLLYWRYHQYAGFGPGAHGRFIENIRDHSPTCSKASLTYLENHERYVTINEKHPEQWLNLVETIGHGCIETEQLTTEQQANEMLLMGLRLCEGLELIRYEALSPKCIPMQKLMDLQHQELIEMVDNKRLKATPKGRIVLDHIISQLVN</sequence>
<proteinExistence type="inferred from homology"/>
<evidence type="ECO:0000313" key="4">
    <source>
        <dbReference type="EMBL" id="MBB4075931.1"/>
    </source>
</evidence>
<keyword evidence="2" id="KW-0143">Chaperone</keyword>
<dbReference type="GO" id="GO:0046872">
    <property type="term" value="F:metal ion binding"/>
    <property type="evidence" value="ECO:0007669"/>
    <property type="project" value="UniProtKB-UniRule"/>
</dbReference>
<dbReference type="SMART" id="SM00729">
    <property type="entry name" value="Elp3"/>
    <property type="match status" value="1"/>
</dbReference>
<dbReference type="PANTHER" id="PTHR13932">
    <property type="entry name" value="COPROPORPHYRINIGEN III OXIDASE"/>
    <property type="match status" value="1"/>
</dbReference>
<dbReference type="SFLD" id="SFLDG01065">
    <property type="entry name" value="anaerobic_coproporphyrinogen-I"/>
    <property type="match status" value="1"/>
</dbReference>
<keyword evidence="2" id="KW-0963">Cytoplasm</keyword>
<comment type="caution">
    <text evidence="4">The sequence shown here is derived from an EMBL/GenBank/DDBJ whole genome shotgun (WGS) entry which is preliminary data.</text>
</comment>
<dbReference type="NCBIfam" id="TIGR00539">
    <property type="entry name" value="hemN_rel"/>
    <property type="match status" value="1"/>
</dbReference>
<organism evidence="4 5">
    <name type="scientific">Bartonella fuyuanensis</name>
    <dbReference type="NCBI Taxonomy" id="1460968"/>
    <lineage>
        <taxon>Bacteria</taxon>
        <taxon>Pseudomonadati</taxon>
        <taxon>Pseudomonadota</taxon>
        <taxon>Alphaproteobacteria</taxon>
        <taxon>Hyphomicrobiales</taxon>
        <taxon>Bartonellaceae</taxon>
        <taxon>Bartonella</taxon>
    </lineage>
</organism>
<evidence type="ECO:0000256" key="2">
    <source>
        <dbReference type="RuleBase" id="RU364116"/>
    </source>
</evidence>
<dbReference type="InterPro" id="IPR034505">
    <property type="entry name" value="Coproporphyrinogen-III_oxidase"/>
</dbReference>
<dbReference type="Proteomes" id="UP000585970">
    <property type="component" value="Unassembled WGS sequence"/>
</dbReference>
<dbReference type="InterPro" id="IPR023404">
    <property type="entry name" value="rSAM_horseshoe"/>
</dbReference>
<dbReference type="GO" id="GO:0004109">
    <property type="term" value="F:coproporphyrinogen oxidase activity"/>
    <property type="evidence" value="ECO:0007669"/>
    <property type="project" value="InterPro"/>
</dbReference>
<dbReference type="InterPro" id="IPR010723">
    <property type="entry name" value="HemN_C"/>
</dbReference>
<dbReference type="SFLD" id="SFLDF00562">
    <property type="entry name" value="HemN-like__clustered_with_heat"/>
    <property type="match status" value="1"/>
</dbReference>
<keyword evidence="5" id="KW-1185">Reference proteome</keyword>
<dbReference type="InterPro" id="IPR006638">
    <property type="entry name" value="Elp3/MiaA/NifB-like_rSAM"/>
</dbReference>
<gene>
    <name evidence="4" type="ORF">GGR08_000212</name>
</gene>
<dbReference type="SFLD" id="SFLDF00288">
    <property type="entry name" value="HemN-like__clustered_with_nucl"/>
    <property type="match status" value="1"/>
</dbReference>